<comment type="caution">
    <text evidence="2">The sequence shown here is derived from an EMBL/GenBank/DDBJ whole genome shotgun (WGS) entry which is preliminary data.</text>
</comment>
<evidence type="ECO:0000313" key="3">
    <source>
        <dbReference type="Proteomes" id="UP000275256"/>
    </source>
</evidence>
<sequence length="225" mass="25958">MTSIFERALGEDFTRLHPMMQKRFGVGLDAGYACVGHGHMDEIRRGPWWTVPFLHIGKIRNILIPDVGHDVPLTIENYPYRDPFGRETVTFVREFQARPHRTSRFDATMIYSEGRQRIIDYLGTHQHLAVDLDMKVQTDGSLLLTTHSQRLYEGWLGFNFPMIFSGKAVLRENWDESAALYRIHLEVRNPVFGFLFGYSGTFTCEFPPAGGAPDRLKPVRHECRD</sequence>
<name>A0A3M0G1C4_9ACTN</name>
<gene>
    <name evidence="2" type="ORF">EAX62_14610</name>
</gene>
<reference evidence="2 3" key="1">
    <citation type="submission" date="2018-10" db="EMBL/GenBank/DDBJ databases">
        <title>Tessaracoccus antarcticuss sp. nov., isolated from sediment.</title>
        <authorList>
            <person name="Zhou L.Y."/>
            <person name="Du Z.J."/>
        </authorList>
    </citation>
    <scope>NUCLEOTIDE SEQUENCE [LARGE SCALE GENOMIC DNA]</scope>
    <source>
        <strain evidence="2 3">JDX10</strain>
    </source>
</reference>
<dbReference type="EMBL" id="REFW01000004">
    <property type="protein sequence ID" value="RMB58418.1"/>
    <property type="molecule type" value="Genomic_DNA"/>
</dbReference>
<keyword evidence="3" id="KW-1185">Reference proteome</keyword>
<dbReference type="Proteomes" id="UP000275256">
    <property type="component" value="Unassembled WGS sequence"/>
</dbReference>
<feature type="domain" description="DUF4166" evidence="1">
    <location>
        <begin position="16"/>
        <end position="202"/>
    </location>
</feature>
<accession>A0A3M0G1C4</accession>
<protein>
    <submittedName>
        <fullName evidence="2">DUF4166 domain-containing protein</fullName>
    </submittedName>
</protein>
<dbReference type="RefSeq" id="WP_121902455.1">
    <property type="nucleotide sequence ID" value="NZ_REFW01000004.1"/>
</dbReference>
<dbReference type="AlphaFoldDB" id="A0A3M0G1C4"/>
<dbReference type="OrthoDB" id="2448833at2"/>
<dbReference type="Pfam" id="PF13761">
    <property type="entry name" value="DUF4166"/>
    <property type="match status" value="1"/>
</dbReference>
<evidence type="ECO:0000259" key="1">
    <source>
        <dbReference type="Pfam" id="PF13761"/>
    </source>
</evidence>
<organism evidence="2 3">
    <name type="scientific">Tessaracoccus antarcticus</name>
    <dbReference type="NCBI Taxonomy" id="2479848"/>
    <lineage>
        <taxon>Bacteria</taxon>
        <taxon>Bacillati</taxon>
        <taxon>Actinomycetota</taxon>
        <taxon>Actinomycetes</taxon>
        <taxon>Propionibacteriales</taxon>
        <taxon>Propionibacteriaceae</taxon>
        <taxon>Tessaracoccus</taxon>
    </lineage>
</organism>
<proteinExistence type="predicted"/>
<dbReference type="InterPro" id="IPR025311">
    <property type="entry name" value="DUF4166"/>
</dbReference>
<evidence type="ECO:0000313" key="2">
    <source>
        <dbReference type="EMBL" id="RMB58418.1"/>
    </source>
</evidence>